<feature type="region of interest" description="Disordered" evidence="1">
    <location>
        <begin position="190"/>
        <end position="218"/>
    </location>
</feature>
<accession>A0A417Z4B6</accession>
<evidence type="ECO:0000313" key="2">
    <source>
        <dbReference type="EMBL" id="RHW45541.1"/>
    </source>
</evidence>
<dbReference type="Proteomes" id="UP000285376">
    <property type="component" value="Unassembled WGS sequence"/>
</dbReference>
<protein>
    <submittedName>
        <fullName evidence="2">FMN-binding negative transcriptional regulator</fullName>
    </submittedName>
</protein>
<dbReference type="InterPro" id="IPR012349">
    <property type="entry name" value="Split_barrel_FMN-bd"/>
</dbReference>
<dbReference type="PANTHER" id="PTHR35802">
    <property type="entry name" value="PROTEASE SYNTHASE AND SPORULATION PROTEIN PAI 2"/>
    <property type="match status" value="1"/>
</dbReference>
<dbReference type="InterPro" id="IPR007396">
    <property type="entry name" value="TR_PAI2-type"/>
</dbReference>
<evidence type="ECO:0000256" key="1">
    <source>
        <dbReference type="SAM" id="MobiDB-lite"/>
    </source>
</evidence>
<dbReference type="PIRSF" id="PIRSF010372">
    <property type="entry name" value="PaiB"/>
    <property type="match status" value="1"/>
</dbReference>
<evidence type="ECO:0000313" key="3">
    <source>
        <dbReference type="Proteomes" id="UP000285376"/>
    </source>
</evidence>
<dbReference type="Gene3D" id="2.30.110.10">
    <property type="entry name" value="Electron Transport, Fmn-binding Protein, Chain A"/>
    <property type="match status" value="1"/>
</dbReference>
<sequence length="218" mass="23962">MAYNPAHDRVDDVAVLADFVAKHPLATLVTHDGMTPQADLVPLLVVDDADAPSGKTLIGHVARANPLWEDGHHVGTSLATFGGGEHYISPTWYPSKAEHHRVVPTWNYLVAHAWGTLVVHDDPKWVRGVVARLTGVMEAGREEPWRMGKAPGDYIDEMLGKIVGISLPIERFEGRFKVGSHRTDADRLGARDGVVRESEGHAHDELAEAMTNPPRREE</sequence>
<dbReference type="EMBL" id="QWLM01000009">
    <property type="protein sequence ID" value="RHW45541.1"/>
    <property type="molecule type" value="Genomic_DNA"/>
</dbReference>
<comment type="caution">
    <text evidence="2">The sequence shown here is derived from an EMBL/GenBank/DDBJ whole genome shotgun (WGS) entry which is preliminary data.</text>
</comment>
<organism evidence="2 3">
    <name type="scientific">Dermacoccus abyssi</name>
    <dbReference type="NCBI Taxonomy" id="322596"/>
    <lineage>
        <taxon>Bacteria</taxon>
        <taxon>Bacillati</taxon>
        <taxon>Actinomycetota</taxon>
        <taxon>Actinomycetes</taxon>
        <taxon>Micrococcales</taxon>
        <taxon>Dermacoccaceae</taxon>
        <taxon>Dermacoccus</taxon>
    </lineage>
</organism>
<dbReference type="PANTHER" id="PTHR35802:SF1">
    <property type="entry name" value="PROTEASE SYNTHASE AND SPORULATION PROTEIN PAI 2"/>
    <property type="match status" value="1"/>
</dbReference>
<proteinExistence type="predicted"/>
<dbReference type="Pfam" id="PF04299">
    <property type="entry name" value="FMN_bind_2"/>
    <property type="match status" value="1"/>
</dbReference>
<gene>
    <name evidence="2" type="ORF">D1832_09170</name>
</gene>
<feature type="compositionally biased region" description="Basic and acidic residues" evidence="1">
    <location>
        <begin position="190"/>
        <end position="206"/>
    </location>
</feature>
<dbReference type="AlphaFoldDB" id="A0A417Z4B6"/>
<name>A0A417Z4B6_9MICO</name>
<reference evidence="2 3" key="1">
    <citation type="submission" date="2018-08" db="EMBL/GenBank/DDBJ databases">
        <title>Whole genome sequence analysis of Dermacoccus abyssi bacteria isolated from Deep Mariana trench Micromonospora spp reveals genes involved in the environmental adaptation and production of secondary metabolites.</title>
        <authorList>
            <person name="Abdel-Mageed W.M."/>
            <person name="Lehri B."/>
            <person name="Nouioui I."/>
            <person name="Goodfellow I."/>
            <person name="Jaspars M."/>
            <person name="Karlyshev A."/>
        </authorList>
    </citation>
    <scope>NUCLEOTIDE SEQUENCE [LARGE SCALE GENOMIC DNA]</scope>
    <source>
        <strain evidence="2 3">MT1.1</strain>
    </source>
</reference>
<dbReference type="SUPFAM" id="SSF50475">
    <property type="entry name" value="FMN-binding split barrel"/>
    <property type="match status" value="1"/>
</dbReference>
<dbReference type="RefSeq" id="WP_118913593.1">
    <property type="nucleotide sequence ID" value="NZ_CBCRVH010000010.1"/>
</dbReference>